<keyword evidence="1" id="KW-0812">Transmembrane</keyword>
<organism evidence="2 3">
    <name type="scientific">Acidisoma cellulosilyticum</name>
    <dbReference type="NCBI Taxonomy" id="2802395"/>
    <lineage>
        <taxon>Bacteria</taxon>
        <taxon>Pseudomonadati</taxon>
        <taxon>Pseudomonadota</taxon>
        <taxon>Alphaproteobacteria</taxon>
        <taxon>Acetobacterales</taxon>
        <taxon>Acidocellaceae</taxon>
        <taxon>Acidisoma</taxon>
    </lineage>
</organism>
<keyword evidence="1" id="KW-1133">Transmembrane helix</keyword>
<name>A0A963Z5U9_9PROT</name>
<protein>
    <submittedName>
        <fullName evidence="2">Uncharacterized protein</fullName>
    </submittedName>
</protein>
<evidence type="ECO:0000313" key="2">
    <source>
        <dbReference type="EMBL" id="MCB8883153.1"/>
    </source>
</evidence>
<proteinExistence type="predicted"/>
<reference evidence="2 3" key="1">
    <citation type="journal article" date="2021" name="Microorganisms">
        <title>Acidisoma silvae sp. nov. and Acidisomacellulosilytica sp. nov., Two Acidophilic Bacteria Isolated from Decaying Wood, Hydrolyzing Cellulose and Producing Poly-3-hydroxybutyrate.</title>
        <authorList>
            <person name="Mieszkin S."/>
            <person name="Pouder E."/>
            <person name="Uroz S."/>
            <person name="Simon-Colin C."/>
            <person name="Alain K."/>
        </authorList>
    </citation>
    <scope>NUCLEOTIDE SEQUENCE [LARGE SCALE GENOMIC DNA]</scope>
    <source>
        <strain evidence="2 3">HW T5.17</strain>
    </source>
</reference>
<evidence type="ECO:0000313" key="3">
    <source>
        <dbReference type="Proteomes" id="UP000721844"/>
    </source>
</evidence>
<dbReference type="Proteomes" id="UP000721844">
    <property type="component" value="Unassembled WGS sequence"/>
</dbReference>
<dbReference type="RefSeq" id="WP_227309807.1">
    <property type="nucleotide sequence ID" value="NZ_JAESVA010000011.1"/>
</dbReference>
<dbReference type="AlphaFoldDB" id="A0A963Z5U9"/>
<comment type="caution">
    <text evidence="2">The sequence shown here is derived from an EMBL/GenBank/DDBJ whole genome shotgun (WGS) entry which is preliminary data.</text>
</comment>
<keyword evidence="1" id="KW-0472">Membrane</keyword>
<sequence length="72" mass="8303">MSDEPPILTSRSSQKNWECLLAGDIALAFLLSVMGNPAIKRRLSKQHFFGRWHADRRVSLDEELPAQIRQIR</sequence>
<accession>A0A963Z5U9</accession>
<dbReference type="EMBL" id="JAESVA010000011">
    <property type="protein sequence ID" value="MCB8883153.1"/>
    <property type="molecule type" value="Genomic_DNA"/>
</dbReference>
<feature type="transmembrane region" description="Helical" evidence="1">
    <location>
        <begin position="20"/>
        <end position="39"/>
    </location>
</feature>
<gene>
    <name evidence="2" type="ORF">ACELLULO517_23085</name>
</gene>
<evidence type="ECO:0000256" key="1">
    <source>
        <dbReference type="SAM" id="Phobius"/>
    </source>
</evidence>
<keyword evidence="3" id="KW-1185">Reference proteome</keyword>